<feature type="transmembrane region" description="Helical" evidence="2">
    <location>
        <begin position="65"/>
        <end position="86"/>
    </location>
</feature>
<keyword evidence="2" id="KW-1133">Transmembrane helix</keyword>
<evidence type="ECO:0000313" key="4">
    <source>
        <dbReference type="Proteomes" id="UP001589607"/>
    </source>
</evidence>
<evidence type="ECO:0000313" key="3">
    <source>
        <dbReference type="EMBL" id="MFB9097503.1"/>
    </source>
</evidence>
<comment type="caution">
    <text evidence="3">The sequence shown here is derived from an EMBL/GenBank/DDBJ whole genome shotgun (WGS) entry which is preliminary data.</text>
</comment>
<dbReference type="EMBL" id="JBHMEY010000054">
    <property type="protein sequence ID" value="MFB9097503.1"/>
    <property type="molecule type" value="Genomic_DNA"/>
</dbReference>
<dbReference type="Proteomes" id="UP001589607">
    <property type="component" value="Unassembled WGS sequence"/>
</dbReference>
<feature type="region of interest" description="Disordered" evidence="1">
    <location>
        <begin position="1"/>
        <end position="26"/>
    </location>
</feature>
<proteinExistence type="predicted"/>
<protein>
    <submittedName>
        <fullName evidence="3">Uncharacterized protein</fullName>
    </submittedName>
</protein>
<organism evidence="3 4">
    <name type="scientific">Flavobacterium jumunjinense</name>
    <dbReference type="NCBI Taxonomy" id="998845"/>
    <lineage>
        <taxon>Bacteria</taxon>
        <taxon>Pseudomonadati</taxon>
        <taxon>Bacteroidota</taxon>
        <taxon>Flavobacteriia</taxon>
        <taxon>Flavobacteriales</taxon>
        <taxon>Flavobacteriaceae</taxon>
        <taxon>Flavobacterium</taxon>
    </lineage>
</organism>
<accession>A0ABV5GQ67</accession>
<name>A0ABV5GQ67_9FLAO</name>
<gene>
    <name evidence="3" type="ORF">ACFFVF_13325</name>
</gene>
<sequence>MGGYYGSPSSVMKNNKAQRRTERKPTDWRDYIGAKDVPTEDHIHATPELLAQIRKKIQKERKERIIYQILLIIFSLFITILIIYAIGNLEWQGINISRIS</sequence>
<dbReference type="RefSeq" id="WP_236453057.1">
    <property type="nucleotide sequence ID" value="NZ_CBCSGE010000026.1"/>
</dbReference>
<keyword evidence="2" id="KW-0812">Transmembrane</keyword>
<keyword evidence="2" id="KW-0472">Membrane</keyword>
<evidence type="ECO:0000256" key="2">
    <source>
        <dbReference type="SAM" id="Phobius"/>
    </source>
</evidence>
<evidence type="ECO:0000256" key="1">
    <source>
        <dbReference type="SAM" id="MobiDB-lite"/>
    </source>
</evidence>
<keyword evidence="4" id="KW-1185">Reference proteome</keyword>
<reference evidence="3 4" key="1">
    <citation type="submission" date="2024-09" db="EMBL/GenBank/DDBJ databases">
        <authorList>
            <person name="Sun Q."/>
            <person name="Mori K."/>
        </authorList>
    </citation>
    <scope>NUCLEOTIDE SEQUENCE [LARGE SCALE GENOMIC DNA]</scope>
    <source>
        <strain evidence="3 4">CECT 7955</strain>
    </source>
</reference>